<dbReference type="SUPFAM" id="SSF144083">
    <property type="entry name" value="Magnesium transport protein CorA, transmembrane region"/>
    <property type="match status" value="1"/>
</dbReference>
<proteinExistence type="predicted"/>
<evidence type="ECO:0000313" key="8">
    <source>
        <dbReference type="Proteomes" id="UP000190776"/>
    </source>
</evidence>
<evidence type="ECO:0008006" key="9">
    <source>
        <dbReference type="Google" id="ProtNLM"/>
    </source>
</evidence>
<dbReference type="AlphaFoldDB" id="A0A1S8BAW1"/>
<evidence type="ECO:0000256" key="5">
    <source>
        <dbReference type="SAM" id="MobiDB-lite"/>
    </source>
</evidence>
<keyword evidence="2 6" id="KW-0812">Transmembrane</keyword>
<dbReference type="GO" id="GO:0050897">
    <property type="term" value="F:cobalt ion binding"/>
    <property type="evidence" value="ECO:0007669"/>
    <property type="project" value="TreeGrafter"/>
</dbReference>
<dbReference type="InterPro" id="IPR002523">
    <property type="entry name" value="MgTranspt_CorA/ZnTranspt_ZntB"/>
</dbReference>
<dbReference type="OrthoDB" id="341259at2759"/>
<dbReference type="PANTHER" id="PTHR46494:SF1">
    <property type="entry name" value="CORA FAMILY METAL ION TRANSPORTER (EUROFUNG)"/>
    <property type="match status" value="1"/>
</dbReference>
<sequence length="239" mass="27525">MRILDDIKDIRDELNIISSVVQEQKPVWSQLFNQPRGSSIRDDGYESRQWSNTNPSYVLKRVDDLLQEARETERNIISVLELQMNQLNVVEAEDSRKQGRILMGFTVVTVLFLPLSFLASLFALNVSTFPHSGDEVQYQPGWIFGIMCKFHKCTEERYLTHDLVGATLAFILLLLILVREDLARAMAEGLKRQFKAALSTKPHPHKDKSTAGGESSGSFKDWCRKKWRQWRRRPGDESV</sequence>
<dbReference type="PANTHER" id="PTHR46494">
    <property type="entry name" value="CORA FAMILY METAL ION TRANSPORTER (EUROFUNG)"/>
    <property type="match status" value="1"/>
</dbReference>
<feature type="region of interest" description="Disordered" evidence="5">
    <location>
        <begin position="199"/>
        <end position="219"/>
    </location>
</feature>
<evidence type="ECO:0000256" key="2">
    <source>
        <dbReference type="ARBA" id="ARBA00022692"/>
    </source>
</evidence>
<comment type="subcellular location">
    <subcellularLocation>
        <location evidence="1">Cell membrane</location>
        <topology evidence="1">Multi-pass membrane protein</topology>
    </subcellularLocation>
</comment>
<name>A0A1S8BAW1_9PEZI</name>
<dbReference type="GO" id="GO:0015087">
    <property type="term" value="F:cobalt ion transmembrane transporter activity"/>
    <property type="evidence" value="ECO:0007669"/>
    <property type="project" value="TreeGrafter"/>
</dbReference>
<dbReference type="Gene3D" id="1.20.58.340">
    <property type="entry name" value="Magnesium transport protein CorA, transmembrane region"/>
    <property type="match status" value="1"/>
</dbReference>
<evidence type="ECO:0000313" key="7">
    <source>
        <dbReference type="EMBL" id="OMP84411.1"/>
    </source>
</evidence>
<evidence type="ECO:0000256" key="6">
    <source>
        <dbReference type="SAM" id="Phobius"/>
    </source>
</evidence>
<dbReference type="GO" id="GO:0000287">
    <property type="term" value="F:magnesium ion binding"/>
    <property type="evidence" value="ECO:0007669"/>
    <property type="project" value="TreeGrafter"/>
</dbReference>
<feature type="transmembrane region" description="Helical" evidence="6">
    <location>
        <begin position="158"/>
        <end position="178"/>
    </location>
</feature>
<gene>
    <name evidence="7" type="ORF">BK809_0000192</name>
</gene>
<keyword evidence="3 6" id="KW-1133">Transmembrane helix</keyword>
<evidence type="ECO:0000256" key="4">
    <source>
        <dbReference type="ARBA" id="ARBA00023136"/>
    </source>
</evidence>
<dbReference type="GO" id="GO:0015095">
    <property type="term" value="F:magnesium ion transmembrane transporter activity"/>
    <property type="evidence" value="ECO:0007669"/>
    <property type="project" value="TreeGrafter"/>
</dbReference>
<dbReference type="GO" id="GO:0005886">
    <property type="term" value="C:plasma membrane"/>
    <property type="evidence" value="ECO:0007669"/>
    <property type="project" value="UniProtKB-SubCell"/>
</dbReference>
<dbReference type="Proteomes" id="UP000190776">
    <property type="component" value="Unassembled WGS sequence"/>
</dbReference>
<feature type="transmembrane region" description="Helical" evidence="6">
    <location>
        <begin position="101"/>
        <end position="124"/>
    </location>
</feature>
<dbReference type="EMBL" id="MSZU01000093">
    <property type="protein sequence ID" value="OMP84411.1"/>
    <property type="molecule type" value="Genomic_DNA"/>
</dbReference>
<protein>
    <recommendedName>
        <fullName evidence="9">Ankyrin repeat protein</fullName>
    </recommendedName>
</protein>
<dbReference type="InterPro" id="IPR045863">
    <property type="entry name" value="CorA_TM1_TM2"/>
</dbReference>
<organism evidence="7 8">
    <name type="scientific">Diplodia seriata</name>
    <dbReference type="NCBI Taxonomy" id="420778"/>
    <lineage>
        <taxon>Eukaryota</taxon>
        <taxon>Fungi</taxon>
        <taxon>Dikarya</taxon>
        <taxon>Ascomycota</taxon>
        <taxon>Pezizomycotina</taxon>
        <taxon>Dothideomycetes</taxon>
        <taxon>Dothideomycetes incertae sedis</taxon>
        <taxon>Botryosphaeriales</taxon>
        <taxon>Botryosphaeriaceae</taxon>
        <taxon>Diplodia</taxon>
    </lineage>
</organism>
<dbReference type="STRING" id="420778.A0A1S8BAW1"/>
<comment type="caution">
    <text evidence="7">The sequence shown here is derived from an EMBL/GenBank/DDBJ whole genome shotgun (WGS) entry which is preliminary data.</text>
</comment>
<accession>A0A1S8BAW1</accession>
<dbReference type="Pfam" id="PF01544">
    <property type="entry name" value="CorA"/>
    <property type="match status" value="1"/>
</dbReference>
<reference evidence="7 8" key="1">
    <citation type="submission" date="2017-01" db="EMBL/GenBank/DDBJ databases">
        <title>Draft genome sequence of Diplodia seriata F98.1, a fungal species involved in grapevine trunk diseases.</title>
        <authorList>
            <person name="Robert-Siegwald G."/>
            <person name="Vallet J."/>
            <person name="Abou-Mansour E."/>
            <person name="Xu J."/>
            <person name="Rey P."/>
            <person name="Bertsch C."/>
            <person name="Rego C."/>
            <person name="Larignon P."/>
            <person name="Fontaine F."/>
            <person name="Lebrun M.-H."/>
        </authorList>
    </citation>
    <scope>NUCLEOTIDE SEQUENCE [LARGE SCALE GENOMIC DNA]</scope>
    <source>
        <strain evidence="7 8">F98.1</strain>
    </source>
</reference>
<evidence type="ECO:0000256" key="3">
    <source>
        <dbReference type="ARBA" id="ARBA00022989"/>
    </source>
</evidence>
<evidence type="ECO:0000256" key="1">
    <source>
        <dbReference type="ARBA" id="ARBA00004651"/>
    </source>
</evidence>
<keyword evidence="4 6" id="KW-0472">Membrane</keyword>